<dbReference type="PANTHER" id="PTHR30614:SF37">
    <property type="entry name" value="AMINO-ACID ABC TRANSPORTER PERMEASE PROTEIN YHDX-RELATED"/>
    <property type="match status" value="1"/>
</dbReference>
<feature type="transmembrane region" description="Helical" evidence="9">
    <location>
        <begin position="203"/>
        <end position="221"/>
    </location>
</feature>
<dbReference type="OrthoDB" id="9808531at2"/>
<feature type="domain" description="ABC transmembrane type-1" evidence="10">
    <location>
        <begin position="92"/>
        <end position="405"/>
    </location>
</feature>
<evidence type="ECO:0000256" key="7">
    <source>
        <dbReference type="ARBA" id="ARBA00022989"/>
    </source>
</evidence>
<evidence type="ECO:0000256" key="8">
    <source>
        <dbReference type="ARBA" id="ARBA00023136"/>
    </source>
</evidence>
<evidence type="ECO:0000259" key="10">
    <source>
        <dbReference type="PROSITE" id="PS50928"/>
    </source>
</evidence>
<evidence type="ECO:0000256" key="9">
    <source>
        <dbReference type="RuleBase" id="RU363032"/>
    </source>
</evidence>
<keyword evidence="5 9" id="KW-0812">Transmembrane</keyword>
<keyword evidence="7 9" id="KW-1133">Transmembrane helix</keyword>
<comment type="similarity">
    <text evidence="2">Belongs to the binding-protein-dependent transport system permease family. HisMQ subfamily.</text>
</comment>
<dbReference type="Pfam" id="PF00528">
    <property type="entry name" value="BPD_transp_1"/>
    <property type="match status" value="1"/>
</dbReference>
<proteinExistence type="inferred from homology"/>
<protein>
    <submittedName>
        <fullName evidence="11">L-glutamine ABC transporter membrane protein /L-glutamate ABC transporter membrane protein /L-aspartate ABC transporter membrane protein /L-asparagine ABC transporter membrane protein</fullName>
    </submittedName>
</protein>
<dbReference type="GO" id="GO:0022857">
    <property type="term" value="F:transmembrane transporter activity"/>
    <property type="evidence" value="ECO:0007669"/>
    <property type="project" value="InterPro"/>
</dbReference>
<evidence type="ECO:0000256" key="3">
    <source>
        <dbReference type="ARBA" id="ARBA00022448"/>
    </source>
</evidence>
<dbReference type="InterPro" id="IPR043429">
    <property type="entry name" value="ArtM/GltK/GlnP/TcyL/YhdX-like"/>
</dbReference>
<dbReference type="GO" id="GO:0043190">
    <property type="term" value="C:ATP-binding cassette (ABC) transporter complex"/>
    <property type="evidence" value="ECO:0007669"/>
    <property type="project" value="InterPro"/>
</dbReference>
<feature type="transmembrane region" description="Helical" evidence="9">
    <location>
        <begin position="130"/>
        <end position="151"/>
    </location>
</feature>
<evidence type="ECO:0000256" key="6">
    <source>
        <dbReference type="ARBA" id="ARBA00022970"/>
    </source>
</evidence>
<feature type="transmembrane region" description="Helical" evidence="9">
    <location>
        <begin position="286"/>
        <end position="311"/>
    </location>
</feature>
<dbReference type="InterPro" id="IPR035906">
    <property type="entry name" value="MetI-like_sf"/>
</dbReference>
<name>A0A1N6XJZ5_9RHOB</name>
<keyword evidence="6" id="KW-0029">Amino-acid transport</keyword>
<dbReference type="EMBL" id="FTMK01000021">
    <property type="protein sequence ID" value="SIR02675.1"/>
    <property type="molecule type" value="Genomic_DNA"/>
</dbReference>
<sequence>MVTYTGAVDPPFRLSMLIYDRRYRSLTLQAIVFILVMLAASWIIDNTLKNLADLGKTLSFDFLFRRAGYDIPQQLIPYNSDDTHLRAAVVGLLNTLLVSVLGCIAATVLGVVAGVLRLSSNWLIARLMTVYVEVFRNIPLLLWILVCLALFTEIMPPPNAYRGENPAAGMILFDMVAPTNRYTAIPSIGMTNPPGTLALGREGISWAFIAFAVVIAAALAGRRLLRSWARRVQDQTGKRPTTWWISLAMFALPVLLLTWYFGLHLIPPVLRGFNFADGINLDNALVVLWLALTLYTGAFIAEIVRAGILAVSRGQSEAAFALGLRPRRTMSLVILPQALRVIVPPLISQYLNLTKNSSLAIAVGYMDLRGTLGGTTLNQTGREMEAMVLMMAVYLALSLIISAGMNIFNVRVRLKER</sequence>
<feature type="transmembrane region" description="Helical" evidence="9">
    <location>
        <begin position="96"/>
        <end position="118"/>
    </location>
</feature>
<keyword evidence="3 9" id="KW-0813">Transport</keyword>
<dbReference type="Gene3D" id="1.10.3720.10">
    <property type="entry name" value="MetI-like"/>
    <property type="match status" value="2"/>
</dbReference>
<dbReference type="CDD" id="cd06261">
    <property type="entry name" value="TM_PBP2"/>
    <property type="match status" value="1"/>
</dbReference>
<dbReference type="SUPFAM" id="SSF161098">
    <property type="entry name" value="MetI-like"/>
    <property type="match status" value="2"/>
</dbReference>
<evidence type="ECO:0000256" key="2">
    <source>
        <dbReference type="ARBA" id="ARBA00010072"/>
    </source>
</evidence>
<feature type="transmembrane region" description="Helical" evidence="9">
    <location>
        <begin position="332"/>
        <end position="351"/>
    </location>
</feature>
<dbReference type="InterPro" id="IPR000515">
    <property type="entry name" value="MetI-like"/>
</dbReference>
<evidence type="ECO:0000256" key="4">
    <source>
        <dbReference type="ARBA" id="ARBA00022475"/>
    </source>
</evidence>
<keyword evidence="8 9" id="KW-0472">Membrane</keyword>
<keyword evidence="4" id="KW-1003">Cell membrane</keyword>
<dbReference type="PANTHER" id="PTHR30614">
    <property type="entry name" value="MEMBRANE COMPONENT OF AMINO ACID ABC TRANSPORTER"/>
    <property type="match status" value="1"/>
</dbReference>
<feature type="transmembrane region" description="Helical" evidence="9">
    <location>
        <begin position="26"/>
        <end position="44"/>
    </location>
</feature>
<dbReference type="AlphaFoldDB" id="A0A1N6XJZ5"/>
<organism evidence="11 12">
    <name type="scientific">Paracoccus thiocyanatus</name>
    <dbReference type="NCBI Taxonomy" id="34006"/>
    <lineage>
        <taxon>Bacteria</taxon>
        <taxon>Pseudomonadati</taxon>
        <taxon>Pseudomonadota</taxon>
        <taxon>Alphaproteobacteria</taxon>
        <taxon>Rhodobacterales</taxon>
        <taxon>Paracoccaceae</taxon>
        <taxon>Paracoccus</taxon>
    </lineage>
</organism>
<dbReference type="PROSITE" id="PS50928">
    <property type="entry name" value="ABC_TM1"/>
    <property type="match status" value="1"/>
</dbReference>
<dbReference type="Proteomes" id="UP000323956">
    <property type="component" value="Unassembled WGS sequence"/>
</dbReference>
<feature type="transmembrane region" description="Helical" evidence="9">
    <location>
        <begin position="242"/>
        <end position="266"/>
    </location>
</feature>
<reference evidence="11 12" key="1">
    <citation type="submission" date="2017-01" db="EMBL/GenBank/DDBJ databases">
        <authorList>
            <person name="Varghese N."/>
            <person name="Submissions S."/>
        </authorList>
    </citation>
    <scope>NUCLEOTIDE SEQUENCE [LARGE SCALE GENOMIC DNA]</scope>
    <source>
        <strain evidence="11 12">ATCC 700171</strain>
    </source>
</reference>
<evidence type="ECO:0000313" key="11">
    <source>
        <dbReference type="EMBL" id="SIR02675.1"/>
    </source>
</evidence>
<dbReference type="GO" id="GO:0006865">
    <property type="term" value="P:amino acid transport"/>
    <property type="evidence" value="ECO:0007669"/>
    <property type="project" value="UniProtKB-KW"/>
</dbReference>
<evidence type="ECO:0000256" key="1">
    <source>
        <dbReference type="ARBA" id="ARBA00004429"/>
    </source>
</evidence>
<evidence type="ECO:0000313" key="12">
    <source>
        <dbReference type="Proteomes" id="UP000323956"/>
    </source>
</evidence>
<gene>
    <name evidence="11" type="ORF">SAMN05421641_12140</name>
</gene>
<evidence type="ECO:0000256" key="5">
    <source>
        <dbReference type="ARBA" id="ARBA00022692"/>
    </source>
</evidence>
<comment type="subcellular location">
    <subcellularLocation>
        <location evidence="1">Cell inner membrane</location>
        <topology evidence="1">Multi-pass membrane protein</topology>
    </subcellularLocation>
    <subcellularLocation>
        <location evidence="9">Cell membrane</location>
        <topology evidence="9">Multi-pass membrane protein</topology>
    </subcellularLocation>
</comment>
<dbReference type="RefSeq" id="WP_149766354.1">
    <property type="nucleotide sequence ID" value="NZ_FTMK01000021.1"/>
</dbReference>
<dbReference type="NCBIfam" id="TIGR01726">
    <property type="entry name" value="HEQRo_perm_3TM"/>
    <property type="match status" value="1"/>
</dbReference>
<accession>A0A1N6XJZ5</accession>
<feature type="transmembrane region" description="Helical" evidence="9">
    <location>
        <begin position="386"/>
        <end position="408"/>
    </location>
</feature>
<dbReference type="InterPro" id="IPR010065">
    <property type="entry name" value="AA_ABC_transptr_permease_3TM"/>
</dbReference>